<proteinExistence type="predicted"/>
<dbReference type="EMBL" id="SWLE01000003">
    <property type="protein sequence ID" value="TNN01920.1"/>
    <property type="molecule type" value="Genomic_DNA"/>
</dbReference>
<dbReference type="InterPro" id="IPR039919">
    <property type="entry name" value="ARHGEF10/ARHGEF17"/>
</dbReference>
<feature type="region of interest" description="Disordered" evidence="2">
    <location>
        <begin position="413"/>
        <end position="432"/>
    </location>
</feature>
<feature type="compositionally biased region" description="Polar residues" evidence="2">
    <location>
        <begin position="712"/>
        <end position="730"/>
    </location>
</feature>
<protein>
    <recommendedName>
        <fullName evidence="3">DH domain-containing protein</fullName>
    </recommendedName>
</protein>
<evidence type="ECO:0000256" key="2">
    <source>
        <dbReference type="SAM" id="MobiDB-lite"/>
    </source>
</evidence>
<sequence>MAESEGKKAAVYRSVSFKKLESWRSNRGEAQQKKSVDLEAAGVALPTKSGRAEEFWATRNVSVSRKVSKISATTAVLPTADPKKVVSTPFPSLSPSIRQLTEKFASSAGTRRSPPADGAPVTRGSSTLPRTRCSGGEGSRKSFHEDSSSFEDSDHKTAKSQSKRIKVKFGRGDDSGSESENKNEKRIFRRLSSDGSADSGKRDHSHISACPLSSRKTLSTDEEEDIAGRACKSHRSYLSTHHYDFSPLNSDNWPSVTKIRQIFDAKQSKDTQQNKPDDCEHLKAADPGLVQKLSPGESAPFSCEKDRLLPCSSANAPGLSLQNKCIVEAQSREIGAAVEEFCCGADFYSKEEHQLYSSADSENISSSDKKRLSDTDSFQSCSSSGHVITGSSHSNKINQSPCRSLIPCSEATHKTPRTTGLTSDPHADLQPPVTLSLSLSQSLSTTSCSSHQQATVREGKDRQGVGLPRDSLHSSHSSSTALAPTTSPPTSSASAPDKASTSYSSEVAPSIETRPSTKVASLIPCWKLSSGDEEEEHSWKRNKGVGATLKALSSDCFLSIGAVERNTVERTGYILCSKNGCWGTKSFSRSSGSEEDNPGSLGPHSREAVRRRSMRKKKKASGAFLATGRDDSNDHDGESEDSDSDTALTMEQLERHHHPNKGDYAGTRPRSHSVRESASHRAKVQQCKSMSSPAVSTTLPGVSRVSKVNIPPFNSSPGGSHCNSRYSSTETLKDEDQGSLNSRGVNSRTVSSSVLSKTYHGNYTMYRSPSFGHGDNFSRATVRPRPKVLPLVTSVPTVHSRQGGASAEVSVDESRSRKAGGNGVDNDGKNGISMSNPDITSETMSLLSFLKSDLSELKVRKPSGEKPVVTEGSTFYRMGSQAQGGTLLPSGNRPSLKDLTATLRRTKSFTYSDKPSTVVRRHLRGGSTKRSSSEQQLDVEGEKTERRQLTSDREVESDGGDFRWVRGQRTRPYYYYDDDEDDEKELMPRFCERYVQEARQVIQDICQMSSREDNDDDADVRRIESNLGDGSFQLTKTNEQKKAGMKLEEKARRDREAEFENTKGRDKHEGERENRESNRRDGQSVQLEKLNSRSTNYREKVKRQTGEAGRALSQVNSEENMFYDRSVDELSGHESSLTDEGIVTEPEMAPSNPLEKSFLDTVGVHLGSHMTRDVLGQPVTGWTKSALHDTDGCKNKGEDMDGINILNHSNCISEVAAIPSKLLLPHVQESNPDPLELSRTFGMSSVNAPCEDISANDVSQRSASNQGEGGGPDTPMTPIRRRRRFNPHGNNNNTCSDSSNSGNIESTVEAVGNGDSAVYRSFSDPMPQRCCSIDEEGNNNFSSVDSNMLGSLLVKGGGGCSPESSRPGYKGSMSSDLSVYSDSVFRDDAVHDYSGVIRSIVDEPGAMDRLVMDDNGNNKVPKKKSFSDPSRRSDAPLLSKSNAQFKGQTGSTEPICELDQSGQIPPSSSEPILSEQGQVLWVSDPEPKRPPPTQPHHLANSKNEAKNVRSQSECSPSYHDEEDDETDKCDNEQEMHKFNFDIKLAGILSPRMIRRPYRKRPNRLAQCFPNEDPLESLAVCSEPQEDHSSQTNFSGPAAPQNLRPRPNHVRYTSEPATFIPISPPLQPLKELSCFRAGYPPESCNLIEAPGGEAPPLDDVTRKPPNHDVKQSKAERDTESSGPLIVARDGVLLSGCERPNETTKSGITEAGQQRKNSEDTVSIDTRQKTKARVDMRRHVMMTLVDTEQSYVESLRTLIQGYMRPLKQPDSSSIVDPLLVDEIFYQIPEILEHHENFLEQVAGCVAQWHDRQTVGQILIQSFSKETIANMYSAYIDNFLNAKDAVRTAKEAKPAFHKFLEQSMRENKEKQALGDLMIKPVQRIPRYELLVKDLLKHTSEDHPDHPYLLDAQRNIKHLAEKINKGRRSAEEVEKEARVIQEIEAHIEGIEHILNPQRKFIRQEMVMEAKTVGGKKDRSLFLFSDLIICTTLKRKSGSLRRSSMSLYSAASAIDTSSKYKFLWKLPLEDVEVVKSSIQATNRESIQKMISRLDDDLSTLGQISKLSETLSFPHQSLDEAIKDLLASIHRELSEKQSLAFSISFLPTKLEFTTASAESSFVFEFTSPDACSNFEHAFEEAKKKLAMSKDQWDPEFLKAIPIMKTRSGMQFSCASPSHCSPDSGCEVWVCNSDGYVGQVCLLNIKDEPMVEACIAVCSARIICIAAVPGLKGRDRGSENCLGATPGHTQQQLHIHITHSSLELAEQPSGPRAELGPFDSDDTDDEDSPSPSSTLQSQASHSTISSSYGNDEGQCPKDMVTETTSSEEEQEFPITSSYGAPGMLGMGGGNCVHTDSPMDGRAMRRSSRGSFTRASLEDLLSIDPEAYQSSIQSPKKQLTCNGCVPLSIHVYQSSDNIRNRKNSMKMQHSSSILCVLYLDNKVFVSLAIGEVIVYQREAGSFWDPQSSQTLVLGTASNPITKMVPVGGKLWCGSQNRVLIINTTTLEKEHWFQVGTDSSRCVTCMVAYGQGVWLALQGSAQVRLYHAQSWESLTEVDVAPAVHKMLAGADAIIRQHKAACLRITALLACKDLLWIGTSAGVVLTLAIPAVSAGTSAASLKSSLVPMGSAHGHTGHVRFLTSIELPEGFDMKFPLTTGDSSANQCQSGSAADSNLHRCDSARRRTSAHLPSKTNHLVISGGDGYEDFRLTNSSETVGRDDSTNHLLLWRV</sequence>
<feature type="compositionally biased region" description="Basic and acidic residues" evidence="2">
    <location>
        <begin position="940"/>
        <end position="959"/>
    </location>
</feature>
<feature type="region of interest" description="Disordered" evidence="2">
    <location>
        <begin position="1024"/>
        <end position="1109"/>
    </location>
</feature>
<comment type="caution">
    <text evidence="4">The sequence shown here is derived from an EMBL/GenBank/DDBJ whole genome shotgun (WGS) entry which is preliminary data.</text>
</comment>
<dbReference type="Gene3D" id="2.30.29.30">
    <property type="entry name" value="Pleckstrin-homology domain (PH domain)/Phosphotyrosine-binding domain (PTB)"/>
    <property type="match status" value="1"/>
</dbReference>
<feature type="region of interest" description="Disordered" evidence="2">
    <location>
        <begin position="1580"/>
        <end position="1607"/>
    </location>
</feature>
<dbReference type="InterPro" id="IPR035899">
    <property type="entry name" value="DBL_dom_sf"/>
</dbReference>
<evidence type="ECO:0000259" key="3">
    <source>
        <dbReference type="PROSITE" id="PS50010"/>
    </source>
</evidence>
<dbReference type="Pfam" id="PF00621">
    <property type="entry name" value="RhoGEF"/>
    <property type="match status" value="1"/>
</dbReference>
<gene>
    <name evidence="4" type="ORF">fugu_011302</name>
</gene>
<keyword evidence="5" id="KW-1185">Reference proteome</keyword>
<dbReference type="Proteomes" id="UP000516260">
    <property type="component" value="Chromosome 11"/>
</dbReference>
<feature type="compositionally biased region" description="Basic and acidic residues" evidence="2">
    <location>
        <begin position="170"/>
        <end position="186"/>
    </location>
</feature>
<feature type="region of interest" description="Disordered" evidence="2">
    <location>
        <begin position="1256"/>
        <end position="1307"/>
    </location>
</feature>
<feature type="compositionally biased region" description="Polar residues" evidence="2">
    <location>
        <begin position="738"/>
        <end position="748"/>
    </location>
</feature>
<feature type="region of interest" description="Disordered" evidence="2">
    <location>
        <begin position="587"/>
        <end position="698"/>
    </location>
</feature>
<dbReference type="SUPFAM" id="SSF50998">
    <property type="entry name" value="Quinoprotein alcohol dehydrogenase-like"/>
    <property type="match status" value="1"/>
</dbReference>
<feature type="region of interest" description="Disordered" evidence="2">
    <location>
        <begin position="446"/>
        <end position="515"/>
    </location>
</feature>
<feature type="compositionally biased region" description="Polar residues" evidence="2">
    <location>
        <begin position="1256"/>
        <end position="1266"/>
    </location>
</feature>
<dbReference type="Gene3D" id="1.20.900.10">
    <property type="entry name" value="Dbl homology (DH) domain"/>
    <property type="match status" value="1"/>
</dbReference>
<evidence type="ECO:0000256" key="1">
    <source>
        <dbReference type="ARBA" id="ARBA00022658"/>
    </source>
</evidence>
<keyword evidence="1" id="KW-0344">Guanine-nucleotide releasing factor</keyword>
<dbReference type="SUPFAM" id="SSF50729">
    <property type="entry name" value="PH domain-like"/>
    <property type="match status" value="1"/>
</dbReference>
<accession>A0A4Z2CCQ5</accession>
<dbReference type="Pfam" id="PF19056">
    <property type="entry name" value="WD40_2"/>
    <property type="match status" value="1"/>
</dbReference>
<dbReference type="Pfam" id="PF19057">
    <property type="entry name" value="PH_19"/>
    <property type="match status" value="1"/>
</dbReference>
<feature type="region of interest" description="Disordered" evidence="2">
    <location>
        <begin position="908"/>
        <end position="959"/>
    </location>
</feature>
<feature type="compositionally biased region" description="Basic and acidic residues" evidence="2">
    <location>
        <begin position="1038"/>
        <end position="1082"/>
    </location>
</feature>
<dbReference type="PANTHER" id="PTHR12877">
    <property type="entry name" value="RHO GUANINE NUCLEOTIDE EXCHANGE FACTOR"/>
    <property type="match status" value="1"/>
</dbReference>
<dbReference type="GO" id="GO:0005085">
    <property type="term" value="F:guanyl-nucleotide exchange factor activity"/>
    <property type="evidence" value="ECO:0007669"/>
    <property type="project" value="UniProtKB-KW"/>
</dbReference>
<feature type="compositionally biased region" description="Low complexity" evidence="2">
    <location>
        <begin position="2282"/>
        <end position="2300"/>
    </location>
</feature>
<organism evidence="4 5">
    <name type="scientific">Takifugu bimaculatus</name>
    <dbReference type="NCBI Taxonomy" id="433685"/>
    <lineage>
        <taxon>Eukaryota</taxon>
        <taxon>Metazoa</taxon>
        <taxon>Chordata</taxon>
        <taxon>Craniata</taxon>
        <taxon>Vertebrata</taxon>
        <taxon>Euteleostomi</taxon>
        <taxon>Actinopterygii</taxon>
        <taxon>Neopterygii</taxon>
        <taxon>Teleostei</taxon>
        <taxon>Neoteleostei</taxon>
        <taxon>Acanthomorphata</taxon>
        <taxon>Eupercaria</taxon>
        <taxon>Tetraodontiformes</taxon>
        <taxon>Tetradontoidea</taxon>
        <taxon>Tetraodontidae</taxon>
        <taxon>Takifugu</taxon>
    </lineage>
</organism>
<evidence type="ECO:0000313" key="4">
    <source>
        <dbReference type="EMBL" id="TNN01920.1"/>
    </source>
</evidence>
<feature type="compositionally biased region" description="Low complexity" evidence="2">
    <location>
        <begin position="1464"/>
        <end position="1475"/>
    </location>
</feature>
<feature type="compositionally biased region" description="Low complexity" evidence="2">
    <location>
        <begin position="1290"/>
        <end position="1303"/>
    </location>
</feature>
<dbReference type="PANTHER" id="PTHR12877:SF15">
    <property type="entry name" value="RHO GUANINE NUCLEOTIDE EXCHANGE FACTOR 17"/>
    <property type="match status" value="1"/>
</dbReference>
<name>A0A4Z2CCQ5_9TELE</name>
<feature type="compositionally biased region" description="Basic and acidic residues" evidence="2">
    <location>
        <begin position="1425"/>
        <end position="1434"/>
    </location>
</feature>
<feature type="compositionally biased region" description="Polar residues" evidence="2">
    <location>
        <begin position="503"/>
        <end position="515"/>
    </location>
</feature>
<feature type="compositionally biased region" description="Basic and acidic residues" evidence="2">
    <location>
        <begin position="138"/>
        <end position="157"/>
    </location>
</feature>
<feature type="region of interest" description="Disordered" evidence="2">
    <location>
        <begin position="1408"/>
        <end position="1529"/>
    </location>
</feature>
<feature type="compositionally biased region" description="Basic and acidic residues" evidence="2">
    <location>
        <begin position="1096"/>
        <end position="1105"/>
    </location>
</feature>
<feature type="compositionally biased region" description="Basic and acidic residues" evidence="2">
    <location>
        <begin position="1658"/>
        <end position="1678"/>
    </location>
</feature>
<dbReference type="GO" id="GO:0030036">
    <property type="term" value="P:actin cytoskeleton organization"/>
    <property type="evidence" value="ECO:0007669"/>
    <property type="project" value="TreeGrafter"/>
</dbReference>
<feature type="compositionally biased region" description="Polar residues" evidence="2">
    <location>
        <begin position="1439"/>
        <end position="1452"/>
    </location>
</feature>
<feature type="compositionally biased region" description="Polar residues" evidence="2">
    <location>
        <begin position="1701"/>
        <end position="1721"/>
    </location>
</feature>
<feature type="compositionally biased region" description="Basic residues" evidence="2">
    <location>
        <begin position="611"/>
        <end position="620"/>
    </location>
</feature>
<dbReference type="InterPro" id="IPR011047">
    <property type="entry name" value="Quinoprotein_ADH-like_sf"/>
</dbReference>
<feature type="domain" description="DH" evidence="3">
    <location>
        <begin position="1734"/>
        <end position="1922"/>
    </location>
</feature>
<reference evidence="4 5" key="1">
    <citation type="submission" date="2019-04" db="EMBL/GenBank/DDBJ databases">
        <title>The sequence and de novo assembly of Takifugu bimaculatus genome using PacBio and Hi-C technologies.</title>
        <authorList>
            <person name="Xu P."/>
            <person name="Liu B."/>
            <person name="Zhou Z."/>
        </authorList>
    </citation>
    <scope>NUCLEOTIDE SEQUENCE [LARGE SCALE GENOMIC DNA]</scope>
    <source>
        <strain evidence="4">TB-2018</strain>
        <tissue evidence="4">Muscle</tissue>
    </source>
</reference>
<feature type="region of interest" description="Disordered" evidence="2">
    <location>
        <begin position="75"/>
        <end position="223"/>
    </location>
</feature>
<dbReference type="CDD" id="cd00160">
    <property type="entry name" value="RhoGEF"/>
    <property type="match status" value="1"/>
</dbReference>
<dbReference type="InterPro" id="IPR011993">
    <property type="entry name" value="PH-like_dom_sf"/>
</dbReference>
<feature type="region of interest" description="Disordered" evidence="2">
    <location>
        <begin position="2255"/>
        <end position="2330"/>
    </location>
</feature>
<feature type="compositionally biased region" description="Polar residues" evidence="2">
    <location>
        <begin position="686"/>
        <end position="698"/>
    </location>
</feature>
<evidence type="ECO:0000313" key="5">
    <source>
        <dbReference type="Proteomes" id="UP000516260"/>
    </source>
</evidence>
<dbReference type="FunFam" id="2.130.10.10:FF:001706">
    <property type="entry name" value="Rho guanine nucleotide exchange factor 17"/>
    <property type="match status" value="1"/>
</dbReference>
<feature type="region of interest" description="Disordered" evidence="2">
    <location>
        <begin position="1695"/>
        <end position="1721"/>
    </location>
</feature>
<feature type="region of interest" description="Disordered" evidence="2">
    <location>
        <begin position="1128"/>
        <end position="1151"/>
    </location>
</feature>
<feature type="compositionally biased region" description="Low complexity" evidence="2">
    <location>
        <begin position="474"/>
        <end position="502"/>
    </location>
</feature>
<dbReference type="SUPFAM" id="SSF48065">
    <property type="entry name" value="DBL homology domain (DH-domain)"/>
    <property type="match status" value="1"/>
</dbReference>
<dbReference type="SMART" id="SM00325">
    <property type="entry name" value="RhoGEF"/>
    <property type="match status" value="1"/>
</dbReference>
<feature type="region of interest" description="Disordered" evidence="2">
    <location>
        <begin position="796"/>
        <end position="832"/>
    </location>
</feature>
<feature type="region of interest" description="Disordered" evidence="2">
    <location>
        <begin position="1647"/>
        <end position="1680"/>
    </location>
</feature>
<dbReference type="FunFam" id="2.30.29.30:FF:000434">
    <property type="entry name" value="Rho guanine nucleotide exchange factor 17"/>
    <property type="match status" value="1"/>
</dbReference>
<dbReference type="InterPro" id="IPR000219">
    <property type="entry name" value="DH_dom"/>
</dbReference>
<dbReference type="PROSITE" id="PS50010">
    <property type="entry name" value="DH_2"/>
    <property type="match status" value="1"/>
</dbReference>
<feature type="region of interest" description="Disordered" evidence="2">
    <location>
        <begin position="710"/>
        <end position="748"/>
    </location>
</feature>
<feature type="compositionally biased region" description="Acidic residues" evidence="2">
    <location>
        <begin position="2272"/>
        <end position="2281"/>
    </location>
</feature>
<dbReference type="FunFam" id="1.20.900.10:FF:000025">
    <property type="entry name" value="Rho guanine nucleotide exchange factor 17"/>
    <property type="match status" value="1"/>
</dbReference>
<feature type="compositionally biased region" description="Polar residues" evidence="2">
    <location>
        <begin position="89"/>
        <end position="99"/>
    </location>
</feature>